<proteinExistence type="predicted"/>
<dbReference type="AlphaFoldDB" id="A0A975H4Y2"/>
<feature type="transmembrane region" description="Helical" evidence="1">
    <location>
        <begin position="235"/>
        <end position="252"/>
    </location>
</feature>
<dbReference type="InterPro" id="IPR037185">
    <property type="entry name" value="EmrE-like"/>
</dbReference>
<feature type="transmembrane region" description="Helical" evidence="1">
    <location>
        <begin position="174"/>
        <end position="194"/>
    </location>
</feature>
<feature type="transmembrane region" description="Helical" evidence="1">
    <location>
        <begin position="30"/>
        <end position="48"/>
    </location>
</feature>
<accession>A0A975H4Y2</accession>
<keyword evidence="1" id="KW-1133">Transmembrane helix</keyword>
<dbReference type="Pfam" id="PF00892">
    <property type="entry name" value="EamA"/>
    <property type="match status" value="2"/>
</dbReference>
<feature type="transmembrane region" description="Helical" evidence="1">
    <location>
        <begin position="206"/>
        <end position="228"/>
    </location>
</feature>
<feature type="domain" description="EamA" evidence="2">
    <location>
        <begin position="143"/>
        <end position="272"/>
    </location>
</feature>
<organism evidence="3 4">
    <name type="scientific">Ottowia testudinis</name>
    <dbReference type="NCBI Taxonomy" id="2816950"/>
    <lineage>
        <taxon>Bacteria</taxon>
        <taxon>Pseudomonadati</taxon>
        <taxon>Pseudomonadota</taxon>
        <taxon>Betaproteobacteria</taxon>
        <taxon>Burkholderiales</taxon>
        <taxon>Comamonadaceae</taxon>
        <taxon>Ottowia</taxon>
    </lineage>
</organism>
<evidence type="ECO:0000259" key="2">
    <source>
        <dbReference type="Pfam" id="PF00892"/>
    </source>
</evidence>
<sequence length="292" mass="30684">MVLAALLWSTAGVVTRQLQAAQGFEVTFWRSFFTVLSLAVILPLWQGPGVFARFPWRRRAFWLAGVCWATMFTAFMVALTMTGVARVLITMAAGPLLTALLSRVVTGHRLPARTWAAIVAGGIGMAWMFAGQLGGAVTGREWLGSIVALAVPVAAAVQWTVAQRSQAQGEPIDLVPAVLLGGVISSAITLPLAWPFQASGGDLCWLGFLGLTQLAIPCVLAVLAARVLPAAEVSLLGLLEIVFGIALVWLIAGEAPQPEVLAGGTLVIGALLSNELLGWHAARRPAAPIRPA</sequence>
<evidence type="ECO:0000313" key="3">
    <source>
        <dbReference type="EMBL" id="QTD47358.1"/>
    </source>
</evidence>
<dbReference type="KEGG" id="otd:J1M35_10930"/>
<name>A0A975H4Y2_9BURK</name>
<feature type="transmembrane region" description="Helical" evidence="1">
    <location>
        <begin position="112"/>
        <end position="130"/>
    </location>
</feature>
<dbReference type="InterPro" id="IPR000620">
    <property type="entry name" value="EamA_dom"/>
</dbReference>
<dbReference type="GO" id="GO:0016020">
    <property type="term" value="C:membrane"/>
    <property type="evidence" value="ECO:0007669"/>
    <property type="project" value="InterPro"/>
</dbReference>
<feature type="transmembrane region" description="Helical" evidence="1">
    <location>
        <begin position="264"/>
        <end position="282"/>
    </location>
</feature>
<dbReference type="RefSeq" id="WP_208011345.1">
    <property type="nucleotide sequence ID" value="NZ_CP071796.1"/>
</dbReference>
<evidence type="ECO:0000313" key="4">
    <source>
        <dbReference type="Proteomes" id="UP000663903"/>
    </source>
</evidence>
<keyword evidence="1" id="KW-0472">Membrane</keyword>
<gene>
    <name evidence="3" type="ORF">J1M35_10930</name>
</gene>
<dbReference type="SUPFAM" id="SSF103481">
    <property type="entry name" value="Multidrug resistance efflux transporter EmrE"/>
    <property type="match status" value="2"/>
</dbReference>
<feature type="transmembrane region" description="Helical" evidence="1">
    <location>
        <begin position="142"/>
        <end position="162"/>
    </location>
</feature>
<evidence type="ECO:0000256" key="1">
    <source>
        <dbReference type="SAM" id="Phobius"/>
    </source>
</evidence>
<dbReference type="PANTHER" id="PTHR22911">
    <property type="entry name" value="ACYL-MALONYL CONDENSING ENZYME-RELATED"/>
    <property type="match status" value="1"/>
</dbReference>
<keyword evidence="1" id="KW-0812">Transmembrane</keyword>
<reference evidence="3" key="1">
    <citation type="submission" date="2021-03" db="EMBL/GenBank/DDBJ databases">
        <title>Ottowia sp. 27C isolated from the cloaca of a Giant Asian pond turtle (Heosemys grandis).</title>
        <authorList>
            <person name="Spergser J."/>
            <person name="Busse H.-J."/>
        </authorList>
    </citation>
    <scope>NUCLEOTIDE SEQUENCE</scope>
    <source>
        <strain evidence="3">27C</strain>
    </source>
</reference>
<protein>
    <submittedName>
        <fullName evidence="3">DMT family transporter</fullName>
    </submittedName>
</protein>
<feature type="domain" description="EamA" evidence="2">
    <location>
        <begin position="1"/>
        <end position="129"/>
    </location>
</feature>
<feature type="transmembrane region" description="Helical" evidence="1">
    <location>
        <begin position="87"/>
        <end position="105"/>
    </location>
</feature>
<dbReference type="EMBL" id="CP071796">
    <property type="protein sequence ID" value="QTD47358.1"/>
    <property type="molecule type" value="Genomic_DNA"/>
</dbReference>
<feature type="transmembrane region" description="Helical" evidence="1">
    <location>
        <begin position="60"/>
        <end position="81"/>
    </location>
</feature>
<dbReference type="Proteomes" id="UP000663903">
    <property type="component" value="Chromosome"/>
</dbReference>
<dbReference type="PANTHER" id="PTHR22911:SF135">
    <property type="entry name" value="BLR4310 PROTEIN"/>
    <property type="match status" value="1"/>
</dbReference>
<keyword evidence="4" id="KW-1185">Reference proteome</keyword>